<organism evidence="2 3">
    <name type="scientific">Mycena alexandri</name>
    <dbReference type="NCBI Taxonomy" id="1745969"/>
    <lineage>
        <taxon>Eukaryota</taxon>
        <taxon>Fungi</taxon>
        <taxon>Dikarya</taxon>
        <taxon>Basidiomycota</taxon>
        <taxon>Agaricomycotina</taxon>
        <taxon>Agaricomycetes</taxon>
        <taxon>Agaricomycetidae</taxon>
        <taxon>Agaricales</taxon>
        <taxon>Marasmiineae</taxon>
        <taxon>Mycenaceae</taxon>
        <taxon>Mycena</taxon>
    </lineage>
</organism>
<evidence type="ECO:0000313" key="2">
    <source>
        <dbReference type="EMBL" id="KAJ7017602.1"/>
    </source>
</evidence>
<keyword evidence="3" id="KW-1185">Reference proteome</keyword>
<accession>A0AAD6WM24</accession>
<dbReference type="Proteomes" id="UP001218188">
    <property type="component" value="Unassembled WGS sequence"/>
</dbReference>
<evidence type="ECO:0000256" key="1">
    <source>
        <dbReference type="SAM" id="MobiDB-lite"/>
    </source>
</evidence>
<feature type="region of interest" description="Disordered" evidence="1">
    <location>
        <begin position="89"/>
        <end position="133"/>
    </location>
</feature>
<evidence type="ECO:0000313" key="3">
    <source>
        <dbReference type="Proteomes" id="UP001218188"/>
    </source>
</evidence>
<protein>
    <submittedName>
        <fullName evidence="2">Uncharacterized protein</fullName>
    </submittedName>
</protein>
<comment type="caution">
    <text evidence="2">The sequence shown here is derived from an EMBL/GenBank/DDBJ whole genome shotgun (WGS) entry which is preliminary data.</text>
</comment>
<dbReference type="AlphaFoldDB" id="A0AAD6WM24"/>
<sequence length="166" mass="16783">MLAPLLAGGWADSAAGICRPVPPAPLAEAVPRGAADVRARARGYPARAGVRACPHTSTHRASGDLAPSYNARPALPPPVGDLLLSVADTPSRRSGRIPSAVPWGGEPRTPDSSTATRAPAFRGNLRPTSAGGLAPPALHPVPALLAAMCSPLRSPGCAGYAERLLG</sequence>
<dbReference type="EMBL" id="JARJCM010000393">
    <property type="protein sequence ID" value="KAJ7017602.1"/>
    <property type="molecule type" value="Genomic_DNA"/>
</dbReference>
<reference evidence="2" key="1">
    <citation type="submission" date="2023-03" db="EMBL/GenBank/DDBJ databases">
        <title>Massive genome expansion in bonnet fungi (Mycena s.s.) driven by repeated elements and novel gene families across ecological guilds.</title>
        <authorList>
            <consortium name="Lawrence Berkeley National Laboratory"/>
            <person name="Harder C.B."/>
            <person name="Miyauchi S."/>
            <person name="Viragh M."/>
            <person name="Kuo A."/>
            <person name="Thoen E."/>
            <person name="Andreopoulos B."/>
            <person name="Lu D."/>
            <person name="Skrede I."/>
            <person name="Drula E."/>
            <person name="Henrissat B."/>
            <person name="Morin E."/>
            <person name="Kohler A."/>
            <person name="Barry K."/>
            <person name="LaButti K."/>
            <person name="Morin E."/>
            <person name="Salamov A."/>
            <person name="Lipzen A."/>
            <person name="Mereny Z."/>
            <person name="Hegedus B."/>
            <person name="Baldrian P."/>
            <person name="Stursova M."/>
            <person name="Weitz H."/>
            <person name="Taylor A."/>
            <person name="Grigoriev I.V."/>
            <person name="Nagy L.G."/>
            <person name="Martin F."/>
            <person name="Kauserud H."/>
        </authorList>
    </citation>
    <scope>NUCLEOTIDE SEQUENCE</scope>
    <source>
        <strain evidence="2">CBHHK200</strain>
    </source>
</reference>
<feature type="region of interest" description="Disordered" evidence="1">
    <location>
        <begin position="50"/>
        <end position="73"/>
    </location>
</feature>
<proteinExistence type="predicted"/>
<gene>
    <name evidence="2" type="ORF">C8F04DRAFT_1279103</name>
</gene>
<name>A0AAD6WM24_9AGAR</name>